<keyword evidence="1" id="KW-0472">Membrane</keyword>
<accession>A0ABM7F3E1</accession>
<keyword evidence="1" id="KW-1133">Transmembrane helix</keyword>
<dbReference type="EMBL" id="AP018448">
    <property type="protein sequence ID" value="BBC30197.1"/>
    <property type="molecule type" value="Genomic_DNA"/>
</dbReference>
<evidence type="ECO:0008006" key="4">
    <source>
        <dbReference type="Google" id="ProtNLM"/>
    </source>
</evidence>
<dbReference type="Proteomes" id="UP001321542">
    <property type="component" value="Chromosome"/>
</dbReference>
<reference evidence="2 3" key="1">
    <citation type="journal article" date="2010" name="ChemBioChem">
        <title>Cloning and characterization of the biosynthetic gene cluster of 16-membered macrolide antibiotic FD-891: involvement of a dual functional cytochrome P450 monooxygenase catalyzing epoxidation and hydroxylation.</title>
        <authorList>
            <person name="Kudo F."/>
            <person name="Motegi A."/>
            <person name="Mizoue K."/>
            <person name="Eguchi T."/>
        </authorList>
    </citation>
    <scope>NUCLEOTIDE SEQUENCE [LARGE SCALE GENOMIC DNA]</scope>
    <source>
        <strain evidence="2 3">A-8890</strain>
    </source>
</reference>
<evidence type="ECO:0000313" key="3">
    <source>
        <dbReference type="Proteomes" id="UP001321542"/>
    </source>
</evidence>
<gene>
    <name evidence="2" type="ORF">SGFS_014910</name>
</gene>
<evidence type="ECO:0000313" key="2">
    <source>
        <dbReference type="EMBL" id="BBC30197.1"/>
    </source>
</evidence>
<keyword evidence="1" id="KW-0812">Transmembrane</keyword>
<name>A0ABM7F3E1_9ACTN</name>
<evidence type="ECO:0000256" key="1">
    <source>
        <dbReference type="SAM" id="Phobius"/>
    </source>
</evidence>
<protein>
    <recommendedName>
        <fullName evidence="4">Integral membrane protein</fullName>
    </recommendedName>
</protein>
<feature type="transmembrane region" description="Helical" evidence="1">
    <location>
        <begin position="59"/>
        <end position="79"/>
    </location>
</feature>
<feature type="transmembrane region" description="Helical" evidence="1">
    <location>
        <begin position="297"/>
        <end position="317"/>
    </location>
</feature>
<feature type="transmembrane region" description="Helical" evidence="1">
    <location>
        <begin position="329"/>
        <end position="347"/>
    </location>
</feature>
<feature type="transmembrane region" description="Helical" evidence="1">
    <location>
        <begin position="21"/>
        <end position="39"/>
    </location>
</feature>
<feature type="transmembrane region" description="Helical" evidence="1">
    <location>
        <begin position="354"/>
        <end position="374"/>
    </location>
</feature>
<organism evidence="2 3">
    <name type="scientific">Streptomyces graminofaciens</name>
    <dbReference type="NCBI Taxonomy" id="68212"/>
    <lineage>
        <taxon>Bacteria</taxon>
        <taxon>Bacillati</taxon>
        <taxon>Actinomycetota</taxon>
        <taxon>Actinomycetes</taxon>
        <taxon>Kitasatosporales</taxon>
        <taxon>Streptomycetaceae</taxon>
        <taxon>Streptomyces</taxon>
    </lineage>
</organism>
<reference evidence="2 3" key="2">
    <citation type="journal article" date="2023" name="ChemBioChem">
        <title>Acyltransferase Domain Exchange between Two Independent Type I Polyketide Synthases in the Same Producer Strain of Macrolide Antibiotics.</title>
        <authorList>
            <person name="Kudo F."/>
            <person name="Kishikawa K."/>
            <person name="Tsuboi K."/>
            <person name="Kido T."/>
            <person name="Usui T."/>
            <person name="Hashimoto J."/>
            <person name="Shin-Ya K."/>
            <person name="Miyanaga A."/>
            <person name="Eguchi T."/>
        </authorList>
    </citation>
    <scope>NUCLEOTIDE SEQUENCE [LARGE SCALE GENOMIC DNA]</scope>
    <source>
        <strain evidence="2 3">A-8890</strain>
    </source>
</reference>
<keyword evidence="3" id="KW-1185">Reference proteome</keyword>
<feature type="transmembrane region" description="Helical" evidence="1">
    <location>
        <begin position="386"/>
        <end position="408"/>
    </location>
</feature>
<sequence length="497" mass="54632">MFTTILKEVGGFFDRRALTTVFFPSLVFWTGAALTVGLVEHKVDRAVRSWSHQPGLVQVGIVVGWTAFVVFWSLLWQAAGDAQDRFFQGYWPQDGPLSFLTRRGSRRHSRVRQRLIERDRELERKEIAAAAERAAFPDPQALSAPTVVRPPEDIDNELDALEACLGSRTSPDPLPGWGTRCRDLAEQLAPYSGSTQDPSWKSRLSRFAAAADQLGHALDEAELALREKRSTLHQQLFLSYPQPPVQPLPTRLGNVIRAAEQHPRIRYGLDPVVIWSRLQPVLPADYTDGVRRAKAGLDLLCTLAAYITLFGVPLAAWAAVRVDDPDRPALLWVALVSASLCAVGVSVTAHRTKLWLLALALLGVSSVPLVVTLVNPSTHLLDIPTVGLRLGLAALFCTEILTLSLIAYRGAVQAGIAFAEKVRTAFDLHRSRVLDQMRLRIPDDLAQERRTWTALCAFLYRGAPPDAGTLTYADPLPATATFTANIQVPADQPSQAG</sequence>
<dbReference type="RefSeq" id="WP_286248598.1">
    <property type="nucleotide sequence ID" value="NZ_AP018448.1"/>
</dbReference>
<proteinExistence type="predicted"/>